<evidence type="ECO:0008006" key="4">
    <source>
        <dbReference type="Google" id="ProtNLM"/>
    </source>
</evidence>
<dbReference type="AlphaFoldDB" id="A0A9P4NWR0"/>
<feature type="region of interest" description="Disordered" evidence="1">
    <location>
        <begin position="1"/>
        <end position="29"/>
    </location>
</feature>
<keyword evidence="3" id="KW-1185">Reference proteome</keyword>
<gene>
    <name evidence="2" type="ORF">EJ08DRAFT_657895</name>
</gene>
<dbReference type="EMBL" id="MU007019">
    <property type="protein sequence ID" value="KAF2433765.1"/>
    <property type="molecule type" value="Genomic_DNA"/>
</dbReference>
<dbReference type="Proteomes" id="UP000800235">
    <property type="component" value="Unassembled WGS sequence"/>
</dbReference>
<evidence type="ECO:0000256" key="1">
    <source>
        <dbReference type="SAM" id="MobiDB-lite"/>
    </source>
</evidence>
<accession>A0A9P4NWR0</accession>
<organism evidence="2 3">
    <name type="scientific">Tothia fuscella</name>
    <dbReference type="NCBI Taxonomy" id="1048955"/>
    <lineage>
        <taxon>Eukaryota</taxon>
        <taxon>Fungi</taxon>
        <taxon>Dikarya</taxon>
        <taxon>Ascomycota</taxon>
        <taxon>Pezizomycotina</taxon>
        <taxon>Dothideomycetes</taxon>
        <taxon>Pleosporomycetidae</taxon>
        <taxon>Venturiales</taxon>
        <taxon>Cylindrosympodiaceae</taxon>
        <taxon>Tothia</taxon>
    </lineage>
</organism>
<proteinExistence type="predicted"/>
<evidence type="ECO:0000313" key="2">
    <source>
        <dbReference type="EMBL" id="KAF2433765.1"/>
    </source>
</evidence>
<name>A0A9P4NWR0_9PEZI</name>
<evidence type="ECO:0000313" key="3">
    <source>
        <dbReference type="Proteomes" id="UP000800235"/>
    </source>
</evidence>
<comment type="caution">
    <text evidence="2">The sequence shown here is derived from an EMBL/GenBank/DDBJ whole genome shotgun (WGS) entry which is preliminary data.</text>
</comment>
<sequence>MMSSRDVPRGIQETPQVNSPDVGEKMGSDTIGIETVPDLQSGLPQEVILDIASWLQLRNLQAFRLSSTLMACCGQDRLAYLMQQRTFRVDTGLANGRHHYRYLKEIAQHTELRDSVKKLEITFRGKAVTKDVLMARFTDTNSLMEIFAAFQNAETSLWTFSMNRNRTREIRKTK</sequence>
<protein>
    <recommendedName>
        <fullName evidence="4">F-box domain-containing protein</fullName>
    </recommendedName>
</protein>
<reference evidence="2" key="1">
    <citation type="journal article" date="2020" name="Stud. Mycol.">
        <title>101 Dothideomycetes genomes: a test case for predicting lifestyles and emergence of pathogens.</title>
        <authorList>
            <person name="Haridas S."/>
            <person name="Albert R."/>
            <person name="Binder M."/>
            <person name="Bloem J."/>
            <person name="Labutti K."/>
            <person name="Salamov A."/>
            <person name="Andreopoulos B."/>
            <person name="Baker S."/>
            <person name="Barry K."/>
            <person name="Bills G."/>
            <person name="Bluhm B."/>
            <person name="Cannon C."/>
            <person name="Castanera R."/>
            <person name="Culley D."/>
            <person name="Daum C."/>
            <person name="Ezra D."/>
            <person name="Gonzalez J."/>
            <person name="Henrissat B."/>
            <person name="Kuo A."/>
            <person name="Liang C."/>
            <person name="Lipzen A."/>
            <person name="Lutzoni F."/>
            <person name="Magnuson J."/>
            <person name="Mondo S."/>
            <person name="Nolan M."/>
            <person name="Ohm R."/>
            <person name="Pangilinan J."/>
            <person name="Park H.-J."/>
            <person name="Ramirez L."/>
            <person name="Alfaro M."/>
            <person name="Sun H."/>
            <person name="Tritt A."/>
            <person name="Yoshinaga Y."/>
            <person name="Zwiers L.-H."/>
            <person name="Turgeon B."/>
            <person name="Goodwin S."/>
            <person name="Spatafora J."/>
            <person name="Crous P."/>
            <person name="Grigoriev I."/>
        </authorList>
    </citation>
    <scope>NUCLEOTIDE SEQUENCE</scope>
    <source>
        <strain evidence="2">CBS 130266</strain>
    </source>
</reference>